<dbReference type="RefSeq" id="XP_009169471.1">
    <property type="nucleotide sequence ID" value="XM_009171207.1"/>
</dbReference>
<dbReference type="AlphaFoldDB" id="A0A075AEI6"/>
<organism evidence="1 2">
    <name type="scientific">Opisthorchis viverrini</name>
    <name type="common">Southeast Asian liver fluke</name>
    <dbReference type="NCBI Taxonomy" id="6198"/>
    <lineage>
        <taxon>Eukaryota</taxon>
        <taxon>Metazoa</taxon>
        <taxon>Spiralia</taxon>
        <taxon>Lophotrochozoa</taxon>
        <taxon>Platyhelminthes</taxon>
        <taxon>Trematoda</taxon>
        <taxon>Digenea</taxon>
        <taxon>Opisthorchiida</taxon>
        <taxon>Opisthorchiata</taxon>
        <taxon>Opisthorchiidae</taxon>
        <taxon>Opisthorchis</taxon>
    </lineage>
</organism>
<proteinExistence type="predicted"/>
<name>A0A075AEI6_OPIVI</name>
<accession>A0A075AEI6</accession>
<keyword evidence="2" id="KW-1185">Reference proteome</keyword>
<dbReference type="CTD" id="20320219"/>
<dbReference type="EMBL" id="KL596739">
    <property type="protein sequence ID" value="KER26754.1"/>
    <property type="molecule type" value="Genomic_DNA"/>
</dbReference>
<dbReference type="Proteomes" id="UP000054324">
    <property type="component" value="Unassembled WGS sequence"/>
</dbReference>
<dbReference type="GeneID" id="20320219"/>
<dbReference type="KEGG" id="ovi:T265_06037"/>
<evidence type="ECO:0000313" key="1">
    <source>
        <dbReference type="EMBL" id="KER26754.1"/>
    </source>
</evidence>
<sequence>MPSAESTRTQIRLGCPSLDRNSRVQTKDLPVAQCKPQRIQSINQFISYKPCAIGTFDPAATGSITGKQKSETHNQALKANEC</sequence>
<gene>
    <name evidence="1" type="ORF">T265_06037</name>
</gene>
<evidence type="ECO:0000313" key="2">
    <source>
        <dbReference type="Proteomes" id="UP000054324"/>
    </source>
</evidence>
<reference evidence="1 2" key="1">
    <citation type="submission" date="2013-11" db="EMBL/GenBank/DDBJ databases">
        <title>Opisthorchis viverrini - life in the bile duct.</title>
        <authorList>
            <person name="Young N.D."/>
            <person name="Nagarajan N."/>
            <person name="Lin S.J."/>
            <person name="Korhonen P.K."/>
            <person name="Jex A.R."/>
            <person name="Hall R.S."/>
            <person name="Safavi-Hemami H."/>
            <person name="Kaewkong W."/>
            <person name="Bertrand D."/>
            <person name="Gao S."/>
            <person name="Seet Q."/>
            <person name="Wongkham S."/>
            <person name="Teh B.T."/>
            <person name="Wongkham C."/>
            <person name="Intapan P.M."/>
            <person name="Maleewong W."/>
            <person name="Yang X."/>
            <person name="Hu M."/>
            <person name="Wang Z."/>
            <person name="Hofmann A."/>
            <person name="Sternberg P.W."/>
            <person name="Tan P."/>
            <person name="Wang J."/>
            <person name="Gasser R.B."/>
        </authorList>
    </citation>
    <scope>NUCLEOTIDE SEQUENCE [LARGE SCALE GENOMIC DNA]</scope>
</reference>
<protein>
    <submittedName>
        <fullName evidence="1">Uncharacterized protein</fullName>
    </submittedName>
</protein>